<accession>A0A699TNA6</accession>
<proteinExistence type="predicted"/>
<dbReference type="AlphaFoldDB" id="A0A699TNA6"/>
<dbReference type="EMBL" id="BKCJ011260192">
    <property type="protein sequence ID" value="GFD11607.1"/>
    <property type="molecule type" value="Genomic_DNA"/>
</dbReference>
<protein>
    <submittedName>
        <fullName evidence="1">Uncharacterized protein</fullName>
    </submittedName>
</protein>
<evidence type="ECO:0000313" key="1">
    <source>
        <dbReference type="EMBL" id="GFD11607.1"/>
    </source>
</evidence>
<feature type="non-terminal residue" evidence="1">
    <location>
        <position position="1"/>
    </location>
</feature>
<comment type="caution">
    <text evidence="1">The sequence shown here is derived from an EMBL/GenBank/DDBJ whole genome shotgun (WGS) entry which is preliminary data.</text>
</comment>
<sequence>ASIRKYTNSVTKTKAIDYGYIKWIEDLVPRTMLSQEQKLLSILNGFNNKSNLQLLIVLGTRLCQLLTKAFYRG</sequence>
<organism evidence="1">
    <name type="scientific">Tanacetum cinerariifolium</name>
    <name type="common">Dalmatian daisy</name>
    <name type="synonym">Chrysanthemum cinerariifolium</name>
    <dbReference type="NCBI Taxonomy" id="118510"/>
    <lineage>
        <taxon>Eukaryota</taxon>
        <taxon>Viridiplantae</taxon>
        <taxon>Streptophyta</taxon>
        <taxon>Embryophyta</taxon>
        <taxon>Tracheophyta</taxon>
        <taxon>Spermatophyta</taxon>
        <taxon>Magnoliopsida</taxon>
        <taxon>eudicotyledons</taxon>
        <taxon>Gunneridae</taxon>
        <taxon>Pentapetalae</taxon>
        <taxon>asterids</taxon>
        <taxon>campanulids</taxon>
        <taxon>Asterales</taxon>
        <taxon>Asteraceae</taxon>
        <taxon>Asteroideae</taxon>
        <taxon>Anthemideae</taxon>
        <taxon>Anthemidinae</taxon>
        <taxon>Tanacetum</taxon>
    </lineage>
</organism>
<name>A0A699TNA6_TANCI</name>
<gene>
    <name evidence="1" type="ORF">Tci_883576</name>
</gene>
<reference evidence="1" key="1">
    <citation type="journal article" date="2019" name="Sci. Rep.">
        <title>Draft genome of Tanacetum cinerariifolium, the natural source of mosquito coil.</title>
        <authorList>
            <person name="Yamashiro T."/>
            <person name="Shiraishi A."/>
            <person name="Satake H."/>
            <person name="Nakayama K."/>
        </authorList>
    </citation>
    <scope>NUCLEOTIDE SEQUENCE</scope>
</reference>